<evidence type="ECO:0000313" key="2">
    <source>
        <dbReference type="EMBL" id="UUX34737.1"/>
    </source>
</evidence>
<dbReference type="InterPro" id="IPR021683">
    <property type="entry name" value="DUF3267"/>
</dbReference>
<feature type="transmembrane region" description="Helical" evidence="1">
    <location>
        <begin position="58"/>
        <end position="79"/>
    </location>
</feature>
<accession>A0ABY5P7N0</accession>
<name>A0ABY5P7N0_9LACT</name>
<sequence length="188" mass="21353">MKLIKEVNLFENKRLLIGINVAAIVLMFIFMALFYGLGSQIAPDTETSINLFDIADNYFIPIVLFLLFYLLMIIVHELIHGLFFKLFAPNGKVFYGFKSGMAYATSPGNFYNKWQMFIIAIGPFAIISIVLTILFYIFNIEVYTYAAITGMHAGSCAGDFYYIYLIFTSPKGTQFEDTEVGINLYLPN</sequence>
<feature type="transmembrane region" description="Helical" evidence="1">
    <location>
        <begin position="144"/>
        <end position="167"/>
    </location>
</feature>
<dbReference type="RefSeq" id="WP_313794238.1">
    <property type="nucleotide sequence ID" value="NZ_CP102453.1"/>
</dbReference>
<evidence type="ECO:0000313" key="3">
    <source>
        <dbReference type="Proteomes" id="UP001315967"/>
    </source>
</evidence>
<gene>
    <name evidence="2" type="ORF">NRE15_03550</name>
</gene>
<dbReference type="Proteomes" id="UP001315967">
    <property type="component" value="Chromosome"/>
</dbReference>
<keyword evidence="3" id="KW-1185">Reference proteome</keyword>
<keyword evidence="1" id="KW-1133">Transmembrane helix</keyword>
<feature type="transmembrane region" description="Helical" evidence="1">
    <location>
        <begin position="116"/>
        <end position="138"/>
    </location>
</feature>
<proteinExistence type="predicted"/>
<reference evidence="2 3" key="1">
    <citation type="submission" date="2022-08" db="EMBL/GenBank/DDBJ databases">
        <title>Aerococcaceae sp. nov isolated from spoiled eye mask.</title>
        <authorList>
            <person name="Zhou G."/>
            <person name="Xie X.-B."/>
            <person name="Shi Q.-S."/>
            <person name="Wang Y.-S."/>
            <person name="Wen X."/>
            <person name="Peng H."/>
            <person name="Yang X.-J."/>
            <person name="Tao H.-B."/>
            <person name="Huang X.-M."/>
        </authorList>
    </citation>
    <scope>NUCLEOTIDE SEQUENCE [LARGE SCALE GENOMIC DNA]</scope>
    <source>
        <strain evidence="3">DM20194951</strain>
    </source>
</reference>
<keyword evidence="1" id="KW-0812">Transmembrane</keyword>
<evidence type="ECO:0000256" key="1">
    <source>
        <dbReference type="SAM" id="Phobius"/>
    </source>
</evidence>
<dbReference type="EMBL" id="CP102453">
    <property type="protein sequence ID" value="UUX34737.1"/>
    <property type="molecule type" value="Genomic_DNA"/>
</dbReference>
<organism evidence="2 3">
    <name type="scientific">Fundicoccus culcitae</name>
    <dbReference type="NCBI Taxonomy" id="2969821"/>
    <lineage>
        <taxon>Bacteria</taxon>
        <taxon>Bacillati</taxon>
        <taxon>Bacillota</taxon>
        <taxon>Bacilli</taxon>
        <taxon>Lactobacillales</taxon>
        <taxon>Aerococcaceae</taxon>
        <taxon>Fundicoccus</taxon>
    </lineage>
</organism>
<feature type="transmembrane region" description="Helical" evidence="1">
    <location>
        <begin position="15"/>
        <end position="38"/>
    </location>
</feature>
<protein>
    <submittedName>
        <fullName evidence="2">DUF3267 domain-containing protein</fullName>
    </submittedName>
</protein>
<dbReference type="Pfam" id="PF11667">
    <property type="entry name" value="DUF3267"/>
    <property type="match status" value="1"/>
</dbReference>
<keyword evidence="1" id="KW-0472">Membrane</keyword>